<comment type="caution">
    <text evidence="2">The sequence shown here is derived from an EMBL/GenBank/DDBJ whole genome shotgun (WGS) entry which is preliminary data.</text>
</comment>
<reference evidence="2 3" key="1">
    <citation type="submission" date="2024-09" db="EMBL/GenBank/DDBJ databases">
        <authorList>
            <person name="Sun Q."/>
            <person name="Mori K."/>
        </authorList>
    </citation>
    <scope>NUCLEOTIDE SEQUENCE [LARGE SCALE GENOMIC DNA]</scope>
    <source>
        <strain evidence="2 3">CGMCC 1.15906</strain>
    </source>
</reference>
<proteinExistence type="predicted"/>
<dbReference type="InterPro" id="IPR029068">
    <property type="entry name" value="Glyas_Bleomycin-R_OHBP_Dase"/>
</dbReference>
<protein>
    <submittedName>
        <fullName evidence="2">Helix-turn-helix domain-containing protein</fullName>
    </submittedName>
</protein>
<dbReference type="RefSeq" id="WP_380044813.1">
    <property type="nucleotide sequence ID" value="NZ_JBHLTC010000009.1"/>
</dbReference>
<dbReference type="InterPro" id="IPR042070">
    <property type="entry name" value="PucR_C-HTH_sf"/>
</dbReference>
<evidence type="ECO:0000313" key="2">
    <source>
        <dbReference type="EMBL" id="MFC0624061.1"/>
    </source>
</evidence>
<dbReference type="InterPro" id="IPR025736">
    <property type="entry name" value="PucR_C-HTH_dom"/>
</dbReference>
<dbReference type="Gene3D" id="1.10.10.2840">
    <property type="entry name" value="PucR C-terminal helix-turn-helix domain"/>
    <property type="match status" value="1"/>
</dbReference>
<evidence type="ECO:0000259" key="1">
    <source>
        <dbReference type="Pfam" id="PF13556"/>
    </source>
</evidence>
<dbReference type="Proteomes" id="UP001589890">
    <property type="component" value="Unassembled WGS sequence"/>
</dbReference>
<feature type="domain" description="PucR C-terminal helix-turn-helix" evidence="1">
    <location>
        <begin position="161"/>
        <end position="207"/>
    </location>
</feature>
<organism evidence="2 3">
    <name type="scientific">Kribbella deserti</name>
    <dbReference type="NCBI Taxonomy" id="1926257"/>
    <lineage>
        <taxon>Bacteria</taxon>
        <taxon>Bacillati</taxon>
        <taxon>Actinomycetota</taxon>
        <taxon>Actinomycetes</taxon>
        <taxon>Propionibacteriales</taxon>
        <taxon>Kribbellaceae</taxon>
        <taxon>Kribbella</taxon>
    </lineage>
</organism>
<gene>
    <name evidence="2" type="ORF">ACFFGN_08305</name>
</gene>
<dbReference type="EMBL" id="JBHLTC010000009">
    <property type="protein sequence ID" value="MFC0624061.1"/>
    <property type="molecule type" value="Genomic_DNA"/>
</dbReference>
<sequence length="209" mass="22385">MLSEVLPDDGRISNLETAQKWYVDTLGWTVTIDRDNGRLLATIGTRLGGLVVPAEFAIVARRTAGVREALGPMLKAADRTTWTLLAVGRFPQLPQQLVQAGLSVLSAGSRIELPAHEGHAEAAVSWIDAPTGDPLPVAGELFAAIQRVVDVLLKRRQAIMIDTVDAYLASGSDPLRTATILGIDRGELVRRLAMIRELTGLDLADASSS</sequence>
<keyword evidence="3" id="KW-1185">Reference proteome</keyword>
<accession>A0ABV6QHD9</accession>
<evidence type="ECO:0000313" key="3">
    <source>
        <dbReference type="Proteomes" id="UP001589890"/>
    </source>
</evidence>
<dbReference type="SUPFAM" id="SSF54593">
    <property type="entry name" value="Glyoxalase/Bleomycin resistance protein/Dihydroxybiphenyl dioxygenase"/>
    <property type="match status" value="1"/>
</dbReference>
<name>A0ABV6QHD9_9ACTN</name>
<dbReference type="Pfam" id="PF13556">
    <property type="entry name" value="HTH_30"/>
    <property type="match status" value="1"/>
</dbReference>